<protein>
    <submittedName>
        <fullName evidence="2">Uncharacterized protein</fullName>
    </submittedName>
</protein>
<dbReference type="GO" id="GO:0005886">
    <property type="term" value="C:plasma membrane"/>
    <property type="evidence" value="ECO:0007669"/>
    <property type="project" value="InterPro"/>
</dbReference>
<evidence type="ECO:0000256" key="1">
    <source>
        <dbReference type="SAM" id="MobiDB-lite"/>
    </source>
</evidence>
<dbReference type="PANTHER" id="PTHR33312:SF19">
    <property type="entry name" value="BRI1 KINASE INHIBITOR 1"/>
    <property type="match status" value="1"/>
</dbReference>
<sequence>METHHHHQHQKNTENDVQKQQHQIEEEVAPPPPQLRQQENTELDQIASSSPQSSTPSSPSQEFSFTISLHHSTLFPSDNSKNPPNSSSLALDLSPADDIFFHGHLLPLQLLSHLPSSPPRSSTNSMDSFPLPIRELLEDENHSIKDTSGSSNNSTSDSNNSSKRDQDNNNNIGKKVQGKSKFSFSLFGLTKGHKGYQDKEDKVKHKNKVRV</sequence>
<feature type="compositionally biased region" description="Basic residues" evidence="1">
    <location>
        <begin position="1"/>
        <end position="10"/>
    </location>
</feature>
<dbReference type="PANTHER" id="PTHR33312">
    <property type="entry name" value="MEMBRANE-ASSOCIATED KINASE REGULATOR 4-RELATED"/>
    <property type="match status" value="1"/>
</dbReference>
<dbReference type="EMBL" id="BT090319">
    <property type="protein sequence ID" value="ACU14394.1"/>
    <property type="molecule type" value="mRNA"/>
</dbReference>
<reference evidence="2" key="1">
    <citation type="submission" date="2009-08" db="EMBL/GenBank/DDBJ databases">
        <authorList>
            <person name="Cheung F."/>
            <person name="Xiao Y."/>
            <person name="Chan A."/>
            <person name="Moskal W."/>
            <person name="Town C.D."/>
        </authorList>
    </citation>
    <scope>NUCLEOTIDE SEQUENCE</scope>
</reference>
<feature type="region of interest" description="Disordered" evidence="1">
    <location>
        <begin position="1"/>
        <end position="65"/>
    </location>
</feature>
<proteinExistence type="evidence at transcript level"/>
<feature type="compositionally biased region" description="Basic and acidic residues" evidence="1">
    <location>
        <begin position="11"/>
        <end position="25"/>
    </location>
</feature>
<dbReference type="InterPro" id="IPR039620">
    <property type="entry name" value="BKI1/MAKR1/3/4"/>
</dbReference>
<accession>C6SYS1</accession>
<evidence type="ECO:0000313" key="2">
    <source>
        <dbReference type="EMBL" id="ACU14394.1"/>
    </source>
</evidence>
<organism evidence="2">
    <name type="scientific">Glycine max</name>
    <name type="common">Soybean</name>
    <name type="synonym">Glycine hispida</name>
    <dbReference type="NCBI Taxonomy" id="3847"/>
    <lineage>
        <taxon>Eukaryota</taxon>
        <taxon>Viridiplantae</taxon>
        <taxon>Streptophyta</taxon>
        <taxon>Embryophyta</taxon>
        <taxon>Tracheophyta</taxon>
        <taxon>Spermatophyta</taxon>
        <taxon>Magnoliopsida</taxon>
        <taxon>eudicotyledons</taxon>
        <taxon>Gunneridae</taxon>
        <taxon>Pentapetalae</taxon>
        <taxon>rosids</taxon>
        <taxon>fabids</taxon>
        <taxon>Fabales</taxon>
        <taxon>Fabaceae</taxon>
        <taxon>Papilionoideae</taxon>
        <taxon>50 kb inversion clade</taxon>
        <taxon>NPAAA clade</taxon>
        <taxon>indigoferoid/millettioid clade</taxon>
        <taxon>Phaseoleae</taxon>
        <taxon>Glycine</taxon>
        <taxon>Glycine subgen. Soja</taxon>
    </lineage>
</organism>
<feature type="compositionally biased region" description="Low complexity" evidence="1">
    <location>
        <begin position="48"/>
        <end position="65"/>
    </location>
</feature>
<dbReference type="GeneID" id="100306284"/>
<feature type="region of interest" description="Disordered" evidence="1">
    <location>
        <begin position="143"/>
        <end position="177"/>
    </location>
</feature>
<dbReference type="ExpressionAtlas" id="C6SYS1">
    <property type="expression patterns" value="baseline and differential"/>
</dbReference>
<name>C6SYS1_SOYBN</name>
<dbReference type="GO" id="GO:0019210">
    <property type="term" value="F:kinase inhibitor activity"/>
    <property type="evidence" value="ECO:0007669"/>
    <property type="project" value="InterPro"/>
</dbReference>
<feature type="region of interest" description="Disordered" evidence="1">
    <location>
        <begin position="191"/>
        <end position="211"/>
    </location>
</feature>
<dbReference type="RefSeq" id="NP_001236471.2">
    <property type="nucleotide sequence ID" value="NM_001249542.2"/>
</dbReference>
<dbReference type="KEGG" id="gmx:100306284"/>
<dbReference type="AlphaFoldDB" id="C6SYS1"/>
<feature type="compositionally biased region" description="Low complexity" evidence="1">
    <location>
        <begin position="146"/>
        <end position="161"/>
    </location>
</feature>
<dbReference type="OrthoDB" id="1709800at2759"/>